<dbReference type="EMBL" id="CP071444">
    <property type="protein sequence ID" value="QSX08760.1"/>
    <property type="molecule type" value="Genomic_DNA"/>
</dbReference>
<feature type="transmembrane region" description="Helical" evidence="1">
    <location>
        <begin position="66"/>
        <end position="85"/>
    </location>
</feature>
<evidence type="ECO:0000313" key="2">
    <source>
        <dbReference type="EMBL" id="QSX08760.1"/>
    </source>
</evidence>
<evidence type="ECO:0000313" key="3">
    <source>
        <dbReference type="Proteomes" id="UP000663499"/>
    </source>
</evidence>
<evidence type="ECO:0000256" key="1">
    <source>
        <dbReference type="SAM" id="Phobius"/>
    </source>
</evidence>
<feature type="transmembrane region" description="Helical" evidence="1">
    <location>
        <begin position="12"/>
        <end position="29"/>
    </location>
</feature>
<accession>A0A974XHC7</accession>
<dbReference type="RefSeq" id="WP_207300101.1">
    <property type="nucleotide sequence ID" value="NZ_CP071444.1"/>
</dbReference>
<proteinExistence type="predicted"/>
<dbReference type="Pfam" id="PF02325">
    <property type="entry name" value="CCB3_YggT"/>
    <property type="match status" value="1"/>
</dbReference>
<dbReference type="KEGG" id="alka:J0B03_01315"/>
<keyword evidence="1" id="KW-0472">Membrane</keyword>
<dbReference type="AlphaFoldDB" id="A0A974XHC7"/>
<sequence length="89" mass="10313">MTEILLRIGSMFFQFLSVMIIMNVLLRFINPEGKGPFAGFVLSMTEPLLQPLRRVLRVRSFDLSPFAMILLIEYVALPLYNYVILRLFG</sequence>
<dbReference type="InterPro" id="IPR003425">
    <property type="entry name" value="CCB3/YggT"/>
</dbReference>
<keyword evidence="1" id="KW-1133">Transmembrane helix</keyword>
<protein>
    <submittedName>
        <fullName evidence="2">YggT family protein</fullName>
    </submittedName>
</protein>
<dbReference type="Proteomes" id="UP000663499">
    <property type="component" value="Chromosome"/>
</dbReference>
<gene>
    <name evidence="2" type="ORF">J0B03_01315</name>
</gene>
<keyword evidence="3" id="KW-1185">Reference proteome</keyword>
<reference evidence="2" key="1">
    <citation type="submission" date="2021-03" db="EMBL/GenBank/DDBJ databases">
        <title>Alkalibacter marinus sp. nov., isolated from tidal flat sediment.</title>
        <authorList>
            <person name="Namirimu T."/>
            <person name="Yang J.-A."/>
            <person name="Yang S.-H."/>
            <person name="Kim Y.-J."/>
            <person name="Kwon K.K."/>
        </authorList>
    </citation>
    <scope>NUCLEOTIDE SEQUENCE</scope>
    <source>
        <strain evidence="2">ES005</strain>
    </source>
</reference>
<keyword evidence="1" id="KW-0812">Transmembrane</keyword>
<organism evidence="2 3">
    <name type="scientific">Alkalibacter rhizosphaerae</name>
    <dbReference type="NCBI Taxonomy" id="2815577"/>
    <lineage>
        <taxon>Bacteria</taxon>
        <taxon>Bacillati</taxon>
        <taxon>Bacillota</taxon>
        <taxon>Clostridia</taxon>
        <taxon>Eubacteriales</taxon>
        <taxon>Eubacteriaceae</taxon>
        <taxon>Alkalibacter</taxon>
    </lineage>
</organism>
<dbReference type="GO" id="GO:0016020">
    <property type="term" value="C:membrane"/>
    <property type="evidence" value="ECO:0007669"/>
    <property type="project" value="InterPro"/>
</dbReference>
<name>A0A974XHC7_9FIRM</name>